<evidence type="ECO:0000256" key="1">
    <source>
        <dbReference type="SAM" id="MobiDB-lite"/>
    </source>
</evidence>
<evidence type="ECO:0000313" key="3">
    <source>
        <dbReference type="Proteomes" id="UP001497522"/>
    </source>
</evidence>
<accession>A0ABP1C020</accession>
<gene>
    <name evidence="2" type="ORF">CSSPJE1EN2_LOCUS23439</name>
</gene>
<dbReference type="EMBL" id="OZ023709">
    <property type="protein sequence ID" value="CAK9882083.1"/>
    <property type="molecule type" value="Genomic_DNA"/>
</dbReference>
<name>A0ABP1C020_9BRYO</name>
<feature type="region of interest" description="Disordered" evidence="1">
    <location>
        <begin position="168"/>
        <end position="193"/>
    </location>
</feature>
<reference evidence="2" key="1">
    <citation type="submission" date="2024-03" db="EMBL/GenBank/DDBJ databases">
        <authorList>
            <consortium name="ELIXIR-Norway"/>
            <consortium name="Elixir Norway"/>
        </authorList>
    </citation>
    <scope>NUCLEOTIDE SEQUENCE</scope>
</reference>
<organism evidence="2 3">
    <name type="scientific">Sphagnum jensenii</name>
    <dbReference type="NCBI Taxonomy" id="128206"/>
    <lineage>
        <taxon>Eukaryota</taxon>
        <taxon>Viridiplantae</taxon>
        <taxon>Streptophyta</taxon>
        <taxon>Embryophyta</taxon>
        <taxon>Bryophyta</taxon>
        <taxon>Sphagnophytina</taxon>
        <taxon>Sphagnopsida</taxon>
        <taxon>Sphagnales</taxon>
        <taxon>Sphagnaceae</taxon>
        <taxon>Sphagnum</taxon>
    </lineage>
</organism>
<sequence>MSSILGVGVEFAKVLVVPASLEVKIIGIGHASWNALWQDSSNNKDDVFDIVSISGVRRTGAKLENPNNVEYLTAKQSATKYGVGLQDRSNTAHVNSTDVQPQSDCSCIIDKVLEYLVLKKVIDAIVDKQCDGDGGKGSGSGVNGTKQDIGGRSSSQSTLSLLMSYFPFHGAQKPTGGSDDDDDDETLPSTSEP</sequence>
<proteinExistence type="predicted"/>
<protein>
    <submittedName>
        <fullName evidence="2">Uncharacterized protein</fullName>
    </submittedName>
</protein>
<dbReference type="Proteomes" id="UP001497522">
    <property type="component" value="Chromosome 8"/>
</dbReference>
<evidence type="ECO:0000313" key="2">
    <source>
        <dbReference type="EMBL" id="CAK9882083.1"/>
    </source>
</evidence>
<feature type="region of interest" description="Disordered" evidence="1">
    <location>
        <begin position="132"/>
        <end position="154"/>
    </location>
</feature>
<keyword evidence="3" id="KW-1185">Reference proteome</keyword>